<name>A0ABM8W3B6_GIGMA</name>
<evidence type="ECO:0000313" key="2">
    <source>
        <dbReference type="Proteomes" id="UP000789901"/>
    </source>
</evidence>
<gene>
    <name evidence="1" type="ORF">GMARGA_LOCUS2824</name>
</gene>
<proteinExistence type="predicted"/>
<comment type="caution">
    <text evidence="1">The sequence shown here is derived from an EMBL/GenBank/DDBJ whole genome shotgun (WGS) entry which is preliminary data.</text>
</comment>
<dbReference type="EMBL" id="CAJVQB010000933">
    <property type="protein sequence ID" value="CAG8513974.1"/>
    <property type="molecule type" value="Genomic_DNA"/>
</dbReference>
<evidence type="ECO:0000313" key="1">
    <source>
        <dbReference type="EMBL" id="CAG8513974.1"/>
    </source>
</evidence>
<accession>A0ABM8W3B6</accession>
<reference evidence="1 2" key="1">
    <citation type="submission" date="2021-06" db="EMBL/GenBank/DDBJ databases">
        <authorList>
            <person name="Kallberg Y."/>
            <person name="Tangrot J."/>
            <person name="Rosling A."/>
        </authorList>
    </citation>
    <scope>NUCLEOTIDE SEQUENCE [LARGE SCALE GENOMIC DNA]</scope>
    <source>
        <strain evidence="1 2">120-4 pot B 10/14</strain>
    </source>
</reference>
<organism evidence="1 2">
    <name type="scientific">Gigaspora margarita</name>
    <dbReference type="NCBI Taxonomy" id="4874"/>
    <lineage>
        <taxon>Eukaryota</taxon>
        <taxon>Fungi</taxon>
        <taxon>Fungi incertae sedis</taxon>
        <taxon>Mucoromycota</taxon>
        <taxon>Glomeromycotina</taxon>
        <taxon>Glomeromycetes</taxon>
        <taxon>Diversisporales</taxon>
        <taxon>Gigasporaceae</taxon>
        <taxon>Gigaspora</taxon>
    </lineage>
</organism>
<feature type="non-terminal residue" evidence="1">
    <location>
        <position position="366"/>
    </location>
</feature>
<keyword evidence="2" id="KW-1185">Reference proteome</keyword>
<sequence>MDLVTSEIDWTNKLTEYKNVFALSTEEFKKFAITQNEKVSRKDKEIAQLLKTDANIVYKHRTGKRLAVITKQKEVTKKVLIKQECGYQDYGIQELTNKIPNLEAEEQNNSKGLEMKAEEVIETQQHQSNEDNNPEYGLLKIKKDKEYSANNISINMHERIVTTKQEEKLKEFKQGCSRSRDQDLETTRNISYKKKGKAKQVSASVIQEKKNCALVVSKKKDNNKEVAITIDNKTIKDINRVFQKLQKKGKLINPKDKEDLKTIQELYKTDLNIQLEINDLEHTTKLKKYRGCRMNEDLDTAVEHCTFWKQLRKVPLESIMRKKHHTQSIADTLHIDNLQMPIFKIVTREEELINMHLEESQAAKKL</sequence>
<dbReference type="Proteomes" id="UP000789901">
    <property type="component" value="Unassembled WGS sequence"/>
</dbReference>
<protein>
    <submittedName>
        <fullName evidence="1">30221_t:CDS:1</fullName>
    </submittedName>
</protein>